<evidence type="ECO:0000256" key="12">
    <source>
        <dbReference type="SAM" id="MobiDB-lite"/>
    </source>
</evidence>
<comment type="similarity">
    <text evidence="11">Belongs to the class I-like SAM-binding methyltransferase superfamily. TrmB family.</text>
</comment>
<gene>
    <name evidence="11 13" type="primary">TRM8</name>
    <name evidence="13" type="ORF">HK097_005716</name>
</gene>
<feature type="binding site" evidence="11">
    <location>
        <position position="87"/>
    </location>
    <ligand>
        <name>S-adenosyl-L-methionine</name>
        <dbReference type="ChEBI" id="CHEBI:59789"/>
    </ligand>
</feature>
<evidence type="ECO:0000256" key="11">
    <source>
        <dbReference type="HAMAP-Rule" id="MF_03055"/>
    </source>
</evidence>
<evidence type="ECO:0000256" key="6">
    <source>
        <dbReference type="ARBA" id="ARBA00022691"/>
    </source>
</evidence>
<feature type="binding site" evidence="11">
    <location>
        <begin position="110"/>
        <end position="111"/>
    </location>
    <ligand>
        <name>S-adenosyl-L-methionine</name>
        <dbReference type="ChEBI" id="CHEBI:59789"/>
    </ligand>
</feature>
<evidence type="ECO:0000256" key="4">
    <source>
        <dbReference type="ARBA" id="ARBA00022603"/>
    </source>
</evidence>
<dbReference type="GO" id="GO:0008176">
    <property type="term" value="F:tRNA (guanine(46)-N7)-methyltransferase activity"/>
    <property type="evidence" value="ECO:0007669"/>
    <property type="project" value="UniProtKB-UniRule"/>
</dbReference>
<dbReference type="HAMAP" id="MF_03055">
    <property type="entry name" value="tRNA_methyltr_TrmB_euk"/>
    <property type="match status" value="1"/>
</dbReference>
<evidence type="ECO:0000313" key="14">
    <source>
        <dbReference type="Proteomes" id="UP001212841"/>
    </source>
</evidence>
<feature type="region of interest" description="Disordered" evidence="12">
    <location>
        <begin position="286"/>
        <end position="305"/>
    </location>
</feature>
<dbReference type="InterPro" id="IPR003358">
    <property type="entry name" value="tRNA_(Gua-N-7)_MeTrfase_Trmb"/>
</dbReference>
<accession>A0AAD5SGH5</accession>
<evidence type="ECO:0000256" key="1">
    <source>
        <dbReference type="ARBA" id="ARBA00000142"/>
    </source>
</evidence>
<keyword evidence="6 11" id="KW-0949">S-adenosyl-L-methionine</keyword>
<dbReference type="InterPro" id="IPR029063">
    <property type="entry name" value="SAM-dependent_MTases_sf"/>
</dbReference>
<evidence type="ECO:0000256" key="8">
    <source>
        <dbReference type="ARBA" id="ARBA00022884"/>
    </source>
</evidence>
<feature type="active site" evidence="11">
    <location>
        <position position="173"/>
    </location>
</feature>
<evidence type="ECO:0000256" key="10">
    <source>
        <dbReference type="ARBA" id="ARBA00060552"/>
    </source>
</evidence>
<keyword evidence="7 11" id="KW-0819">tRNA processing</keyword>
<dbReference type="InterPro" id="IPR025763">
    <property type="entry name" value="Trm8_euk"/>
</dbReference>
<feature type="region of interest" description="Disordered" evidence="12">
    <location>
        <begin position="1"/>
        <end position="30"/>
    </location>
</feature>
<comment type="subunit">
    <text evidence="11">Forms a complex with TRM82.</text>
</comment>
<reference evidence="13" key="1">
    <citation type="submission" date="2020-05" db="EMBL/GenBank/DDBJ databases">
        <title>Phylogenomic resolution of chytrid fungi.</title>
        <authorList>
            <person name="Stajich J.E."/>
            <person name="Amses K."/>
            <person name="Simmons R."/>
            <person name="Seto K."/>
            <person name="Myers J."/>
            <person name="Bonds A."/>
            <person name="Quandt C.A."/>
            <person name="Barry K."/>
            <person name="Liu P."/>
            <person name="Grigoriev I."/>
            <person name="Longcore J.E."/>
            <person name="James T.Y."/>
        </authorList>
    </citation>
    <scope>NUCLEOTIDE SEQUENCE</scope>
    <source>
        <strain evidence="13">JEL0318</strain>
    </source>
</reference>
<feature type="binding site" evidence="11">
    <location>
        <position position="170"/>
    </location>
    <ligand>
        <name>S-adenosyl-L-methionine</name>
        <dbReference type="ChEBI" id="CHEBI:59789"/>
    </ligand>
</feature>
<protein>
    <recommendedName>
        <fullName evidence="11">tRNA (guanine-N(7)-)-methyltransferase</fullName>
        <ecNumber evidence="11">2.1.1.33</ecNumber>
    </recommendedName>
    <alternativeName>
        <fullName evidence="11">Transfer RNA methyltransferase 8</fullName>
    </alternativeName>
    <alternativeName>
        <fullName evidence="11">tRNA (guanine(46)-N(7))-methyltransferase</fullName>
    </alternativeName>
    <alternativeName>
        <fullName evidence="11">tRNA(m7G46)-methyltransferase</fullName>
    </alternativeName>
</protein>
<dbReference type="PANTHER" id="PTHR23417">
    <property type="entry name" value="3-DEOXY-D-MANNO-OCTULOSONIC-ACID TRANSFERASE/TRNA GUANINE-N 7 - -METHYLTRANSFERASE"/>
    <property type="match status" value="1"/>
</dbReference>
<comment type="caution">
    <text evidence="13">The sequence shown here is derived from an EMBL/GenBank/DDBJ whole genome shotgun (WGS) entry which is preliminary data.</text>
</comment>
<dbReference type="Gene3D" id="3.40.50.150">
    <property type="entry name" value="Vaccinia Virus protein VP39"/>
    <property type="match status" value="1"/>
</dbReference>
<comment type="catalytic activity">
    <reaction evidence="1 11">
        <text>guanosine(46) in tRNA + S-adenosyl-L-methionine = N(7)-methylguanosine(46) in tRNA + S-adenosyl-L-homocysteine</text>
        <dbReference type="Rhea" id="RHEA:42708"/>
        <dbReference type="Rhea" id="RHEA-COMP:10188"/>
        <dbReference type="Rhea" id="RHEA-COMP:10189"/>
        <dbReference type="ChEBI" id="CHEBI:57856"/>
        <dbReference type="ChEBI" id="CHEBI:59789"/>
        <dbReference type="ChEBI" id="CHEBI:74269"/>
        <dbReference type="ChEBI" id="CHEBI:74480"/>
        <dbReference type="EC" id="2.1.1.33"/>
    </reaction>
</comment>
<dbReference type="GO" id="GO:0106143">
    <property type="term" value="C:tRNA (m7G46) methyltransferase complex"/>
    <property type="evidence" value="ECO:0007669"/>
    <property type="project" value="UniProtKB-ARBA"/>
</dbReference>
<keyword evidence="5 11" id="KW-0808">Transferase</keyword>
<dbReference type="GO" id="GO:0005634">
    <property type="term" value="C:nucleus"/>
    <property type="evidence" value="ECO:0007669"/>
    <property type="project" value="UniProtKB-SubCell"/>
</dbReference>
<organism evidence="13 14">
    <name type="scientific">Rhizophlyctis rosea</name>
    <dbReference type="NCBI Taxonomy" id="64517"/>
    <lineage>
        <taxon>Eukaryota</taxon>
        <taxon>Fungi</taxon>
        <taxon>Fungi incertae sedis</taxon>
        <taxon>Chytridiomycota</taxon>
        <taxon>Chytridiomycota incertae sedis</taxon>
        <taxon>Chytridiomycetes</taxon>
        <taxon>Rhizophlyctidales</taxon>
        <taxon>Rhizophlyctidaceae</taxon>
        <taxon>Rhizophlyctis</taxon>
    </lineage>
</organism>
<proteinExistence type="inferred from homology"/>
<evidence type="ECO:0000256" key="9">
    <source>
        <dbReference type="ARBA" id="ARBA00023242"/>
    </source>
</evidence>
<feature type="compositionally biased region" description="Acidic residues" evidence="12">
    <location>
        <begin position="295"/>
        <end position="305"/>
    </location>
</feature>
<dbReference type="FunFam" id="3.40.50.150:FF:000060">
    <property type="entry name" value="tRNA (guanine-N(7)-)-methyltransferase"/>
    <property type="match status" value="1"/>
</dbReference>
<feature type="binding site" evidence="11">
    <location>
        <begin position="248"/>
        <end position="250"/>
    </location>
    <ligand>
        <name>S-adenosyl-L-methionine</name>
        <dbReference type="ChEBI" id="CHEBI:59789"/>
    </ligand>
</feature>
<comment type="pathway">
    <text evidence="10 11">tRNA modification; N(7)-methylguanine-tRNA biosynthesis.</text>
</comment>
<dbReference type="PANTHER" id="PTHR23417:SF16">
    <property type="entry name" value="TRNA (GUANINE-N(7)-)-METHYLTRANSFERASE"/>
    <property type="match status" value="1"/>
</dbReference>
<keyword evidence="3 11" id="KW-0820">tRNA-binding</keyword>
<keyword evidence="9 11" id="KW-0539">Nucleus</keyword>
<evidence type="ECO:0000256" key="5">
    <source>
        <dbReference type="ARBA" id="ARBA00022679"/>
    </source>
</evidence>
<dbReference type="EC" id="2.1.1.33" evidence="11"/>
<feature type="binding site" evidence="11">
    <location>
        <begin position="150"/>
        <end position="151"/>
    </location>
    <ligand>
        <name>S-adenosyl-L-methionine</name>
        <dbReference type="ChEBI" id="CHEBI:59789"/>
    </ligand>
</feature>
<dbReference type="PROSITE" id="PS51625">
    <property type="entry name" value="SAM_MT_TRMB"/>
    <property type="match status" value="1"/>
</dbReference>
<dbReference type="EMBL" id="JADGJD010000268">
    <property type="protein sequence ID" value="KAJ3052760.1"/>
    <property type="molecule type" value="Genomic_DNA"/>
</dbReference>
<name>A0AAD5SGH5_9FUNG</name>
<evidence type="ECO:0000313" key="13">
    <source>
        <dbReference type="EMBL" id="KAJ3052760.1"/>
    </source>
</evidence>
<keyword evidence="8 11" id="KW-0694">RNA-binding</keyword>
<keyword evidence="14" id="KW-1185">Reference proteome</keyword>
<dbReference type="Pfam" id="PF02390">
    <property type="entry name" value="Methyltransf_4"/>
    <property type="match status" value="1"/>
</dbReference>
<dbReference type="GO" id="GO:0000049">
    <property type="term" value="F:tRNA binding"/>
    <property type="evidence" value="ECO:0007669"/>
    <property type="project" value="UniProtKB-UniRule"/>
</dbReference>
<dbReference type="SUPFAM" id="SSF53335">
    <property type="entry name" value="S-adenosyl-L-methionine-dependent methyltransferases"/>
    <property type="match status" value="1"/>
</dbReference>
<keyword evidence="4 11" id="KW-0489">Methyltransferase</keyword>
<dbReference type="Proteomes" id="UP001212841">
    <property type="component" value="Unassembled WGS sequence"/>
</dbReference>
<dbReference type="NCBIfam" id="TIGR00091">
    <property type="entry name" value="tRNA (guanosine(46)-N7)-methyltransferase TrmB"/>
    <property type="match status" value="1"/>
</dbReference>
<evidence type="ECO:0000256" key="2">
    <source>
        <dbReference type="ARBA" id="ARBA00004123"/>
    </source>
</evidence>
<comment type="function">
    <text evidence="11">Catalyzes the formation of N(7)-methylguanine at position 46 (m7G46) in tRNA.</text>
</comment>
<evidence type="ECO:0000256" key="3">
    <source>
        <dbReference type="ARBA" id="ARBA00022555"/>
    </source>
</evidence>
<dbReference type="AlphaFoldDB" id="A0AAD5SGH5"/>
<comment type="subcellular location">
    <subcellularLocation>
        <location evidence="2 11">Nucleus</location>
    </subcellularLocation>
</comment>
<sequence length="305" mass="34790">MSAADAITKLQGKRPLEEDTSELTPGKLPQKKYFRQRAHANPFSDHQLDYPVQPSDYDWSKHYPAHFPAAGTNGEASGKEVEFADIGCGYGGLLIALSPLFPSTLMLGMEIRVKVEEYVEKRIQALRSQNDSKGRDEAESYQNISVSRMNAMKFMPNFFKKGQLSKLFFLFPDPHFKKKKHKARIVTSTLLAEYAYVLRPNGILYTVTDVRDLHLWMVKHLDEHPLFERIPEEDLRDDPCVPCVMGETEEGKKVERNKGDKFLAVYRRLEKGKELGEWKGFKPIFEVGKDKDGEGDGEEEEAGDD</sequence>
<evidence type="ECO:0000256" key="7">
    <source>
        <dbReference type="ARBA" id="ARBA00022694"/>
    </source>
</evidence>